<dbReference type="GO" id="GO:0005874">
    <property type="term" value="C:microtubule"/>
    <property type="evidence" value="ECO:0007669"/>
    <property type="project" value="UniProtKB-KW"/>
</dbReference>
<keyword evidence="5" id="KW-0413">Isomerase</keyword>
<proteinExistence type="inferred from homology"/>
<dbReference type="InterPro" id="IPR015415">
    <property type="entry name" value="Spast_Vps4_C"/>
</dbReference>
<evidence type="ECO:0000256" key="9">
    <source>
        <dbReference type="SAM" id="MobiDB-lite"/>
    </source>
</evidence>
<dbReference type="GO" id="GO:0005524">
    <property type="term" value="F:ATP binding"/>
    <property type="evidence" value="ECO:0007669"/>
    <property type="project" value="UniProtKB-KW"/>
</dbReference>
<evidence type="ECO:0000259" key="10">
    <source>
        <dbReference type="SMART" id="SM00382"/>
    </source>
</evidence>
<keyword evidence="12" id="KW-1185">Reference proteome</keyword>
<evidence type="ECO:0000256" key="1">
    <source>
        <dbReference type="ARBA" id="ARBA00022701"/>
    </source>
</evidence>
<dbReference type="PROSITE" id="PS00674">
    <property type="entry name" value="AAA"/>
    <property type="match status" value="1"/>
</dbReference>
<dbReference type="Pfam" id="PF17862">
    <property type="entry name" value="AAA_lid_3"/>
    <property type="match status" value="1"/>
</dbReference>
<evidence type="ECO:0000256" key="7">
    <source>
        <dbReference type="ARBA" id="ARBA00038871"/>
    </source>
</evidence>
<evidence type="ECO:0000256" key="8">
    <source>
        <dbReference type="RuleBase" id="RU003651"/>
    </source>
</evidence>
<dbReference type="EMBL" id="CAJHUC010000884">
    <property type="protein sequence ID" value="CAD7698777.1"/>
    <property type="molecule type" value="Genomic_DNA"/>
</dbReference>
<organism evidence="11 12">
    <name type="scientific">Ostreobium quekettii</name>
    <dbReference type="NCBI Taxonomy" id="121088"/>
    <lineage>
        <taxon>Eukaryota</taxon>
        <taxon>Viridiplantae</taxon>
        <taxon>Chlorophyta</taxon>
        <taxon>core chlorophytes</taxon>
        <taxon>Ulvophyceae</taxon>
        <taxon>TCBD clade</taxon>
        <taxon>Bryopsidales</taxon>
        <taxon>Ostreobineae</taxon>
        <taxon>Ostreobiaceae</taxon>
        <taxon>Ostreobium</taxon>
    </lineage>
</organism>
<sequence>MILNWLLGRPAPEGEGGASDATTRGAPAERADRPTGKAASRAADQHKLQQKLKGYHDLAKDILEKAYDADVRDAPGRALPLYNKALEAIDEGLALRVVSSGLGPHASNVAKWRKALLDWRESATARKGQLASGAASAGRGRANGGRGGRRPRPSQAVAHATTHSSPAARPQTAGPRPPWQGASKAAGPPRRNSQKQMASSAAGAVVSGVKKAAVAAVEAVKKDSDKYRQIILAEVLVAKPKESWEDIAGLRVAKQALYESVILPTLRSDLFKGLRSPPRGLLLYGPPGNGKTLLAKALAAEANATFFNISASSLTSKWVGEGEKLVRTLFEVAHENQPAIIFIDEIDSILSSRSSNENDAMRRLKTEFLVQFDGVASNSERVVVLGATNRPHELDDAARRRLVKRIYIPLPDAEARAAIIRHLFAGQSHSLSRREVDRVVRMTEGYSGSDLTALCKEASMVAIRELGADVRRVDAARVRDVEMADFEHAVGVIRPSMNREMLKVYDDFTNEFGTQ</sequence>
<evidence type="ECO:0000313" key="12">
    <source>
        <dbReference type="Proteomes" id="UP000708148"/>
    </source>
</evidence>
<dbReference type="InterPro" id="IPR027417">
    <property type="entry name" value="P-loop_NTPase"/>
</dbReference>
<evidence type="ECO:0000256" key="4">
    <source>
        <dbReference type="ARBA" id="ARBA00023136"/>
    </source>
</evidence>
<keyword evidence="3 8" id="KW-0067">ATP-binding</keyword>
<dbReference type="InterPro" id="IPR050304">
    <property type="entry name" value="MT-severing_AAA_ATPase"/>
</dbReference>
<feature type="compositionally biased region" description="Low complexity" evidence="9">
    <location>
        <begin position="131"/>
        <end position="140"/>
    </location>
</feature>
<dbReference type="AlphaFoldDB" id="A0A8S1J5J3"/>
<dbReference type="FunFam" id="3.40.50.300:FF:000093">
    <property type="entry name" value="Fidgetin-like 1"/>
    <property type="match status" value="1"/>
</dbReference>
<dbReference type="FunFam" id="1.10.8.60:FF:000022">
    <property type="entry name" value="Fidgetin like 1"/>
    <property type="match status" value="1"/>
</dbReference>
<gene>
    <name evidence="11" type="ORF">OSTQU699_LOCUS4136</name>
</gene>
<evidence type="ECO:0000256" key="3">
    <source>
        <dbReference type="ARBA" id="ARBA00022840"/>
    </source>
</evidence>
<comment type="catalytic activity">
    <reaction evidence="6">
        <text>n ATP + n H2O + a microtubule = n ADP + n phosphate + (n+1) alpha/beta tubulin heterodimers.</text>
        <dbReference type="EC" id="5.6.1.1"/>
    </reaction>
</comment>
<name>A0A8S1J5J3_9CHLO</name>
<dbReference type="Pfam" id="PF00004">
    <property type="entry name" value="AAA"/>
    <property type="match status" value="1"/>
</dbReference>
<dbReference type="SMART" id="SM00382">
    <property type="entry name" value="AAA"/>
    <property type="match status" value="1"/>
</dbReference>
<dbReference type="PANTHER" id="PTHR23074">
    <property type="entry name" value="AAA DOMAIN-CONTAINING"/>
    <property type="match status" value="1"/>
</dbReference>
<feature type="domain" description="AAA+ ATPase" evidence="10">
    <location>
        <begin position="277"/>
        <end position="412"/>
    </location>
</feature>
<dbReference type="Proteomes" id="UP000708148">
    <property type="component" value="Unassembled WGS sequence"/>
</dbReference>
<evidence type="ECO:0000256" key="2">
    <source>
        <dbReference type="ARBA" id="ARBA00022741"/>
    </source>
</evidence>
<dbReference type="Pfam" id="PF09336">
    <property type="entry name" value="Vps4_C"/>
    <property type="match status" value="1"/>
</dbReference>
<dbReference type="InterPro" id="IPR003960">
    <property type="entry name" value="ATPase_AAA_CS"/>
</dbReference>
<dbReference type="GO" id="GO:0008568">
    <property type="term" value="F:microtubule severing ATPase activity"/>
    <property type="evidence" value="ECO:0007669"/>
    <property type="project" value="UniProtKB-EC"/>
</dbReference>
<feature type="region of interest" description="Disordered" evidence="9">
    <location>
        <begin position="1"/>
        <end position="47"/>
    </location>
</feature>
<keyword evidence="4" id="KW-0472">Membrane</keyword>
<dbReference type="InterPro" id="IPR003593">
    <property type="entry name" value="AAA+_ATPase"/>
</dbReference>
<comment type="caution">
    <text evidence="11">The sequence shown here is derived from an EMBL/GenBank/DDBJ whole genome shotgun (WGS) entry which is preliminary data.</text>
</comment>
<evidence type="ECO:0000256" key="5">
    <source>
        <dbReference type="ARBA" id="ARBA00023235"/>
    </source>
</evidence>
<keyword evidence="2 8" id="KW-0547">Nucleotide-binding</keyword>
<comment type="similarity">
    <text evidence="8">Belongs to the AAA ATPase family.</text>
</comment>
<dbReference type="Gene3D" id="3.40.50.300">
    <property type="entry name" value="P-loop containing nucleotide triphosphate hydrolases"/>
    <property type="match status" value="1"/>
</dbReference>
<keyword evidence="1" id="KW-0493">Microtubule</keyword>
<dbReference type="SUPFAM" id="SSF52540">
    <property type="entry name" value="P-loop containing nucleoside triphosphate hydrolases"/>
    <property type="match status" value="1"/>
</dbReference>
<dbReference type="PANTHER" id="PTHR23074:SF86">
    <property type="entry name" value="SPASTIN"/>
    <property type="match status" value="1"/>
</dbReference>
<feature type="region of interest" description="Disordered" evidence="9">
    <location>
        <begin position="126"/>
        <end position="200"/>
    </location>
</feature>
<dbReference type="OrthoDB" id="10251136at2759"/>
<dbReference type="Gene3D" id="1.10.8.60">
    <property type="match status" value="1"/>
</dbReference>
<accession>A0A8S1J5J3</accession>
<protein>
    <recommendedName>
        <fullName evidence="7">microtubule-severing ATPase</fullName>
        <ecNumber evidence="7">5.6.1.1</ecNumber>
    </recommendedName>
</protein>
<dbReference type="EC" id="5.6.1.1" evidence="7"/>
<dbReference type="Gene3D" id="1.20.58.80">
    <property type="entry name" value="Phosphotransferase system, lactose/cellobiose-type IIA subunit"/>
    <property type="match status" value="1"/>
</dbReference>
<evidence type="ECO:0000313" key="11">
    <source>
        <dbReference type="EMBL" id="CAD7698777.1"/>
    </source>
</evidence>
<dbReference type="InterPro" id="IPR003959">
    <property type="entry name" value="ATPase_AAA_core"/>
</dbReference>
<evidence type="ECO:0000256" key="6">
    <source>
        <dbReference type="ARBA" id="ARBA00036378"/>
    </source>
</evidence>
<dbReference type="InterPro" id="IPR041569">
    <property type="entry name" value="AAA_lid_3"/>
</dbReference>
<dbReference type="GO" id="GO:0016887">
    <property type="term" value="F:ATP hydrolysis activity"/>
    <property type="evidence" value="ECO:0007669"/>
    <property type="project" value="InterPro"/>
</dbReference>
<reference evidence="11" key="1">
    <citation type="submission" date="2020-12" db="EMBL/GenBank/DDBJ databases">
        <authorList>
            <person name="Iha C."/>
        </authorList>
    </citation>
    <scope>NUCLEOTIDE SEQUENCE</scope>
</reference>